<dbReference type="Proteomes" id="UP000051749">
    <property type="component" value="Unassembled WGS sequence"/>
</dbReference>
<dbReference type="PROSITE" id="PS50850">
    <property type="entry name" value="MFS"/>
    <property type="match status" value="1"/>
</dbReference>
<feature type="transmembrane region" description="Helical" evidence="7">
    <location>
        <begin position="353"/>
        <end position="371"/>
    </location>
</feature>
<feature type="transmembrane region" description="Helical" evidence="7">
    <location>
        <begin position="459"/>
        <end position="480"/>
    </location>
</feature>
<dbReference type="PANTHER" id="PTHR42718">
    <property type="entry name" value="MAJOR FACILITATOR SUPERFAMILY MULTIDRUG TRANSPORTER MFSC"/>
    <property type="match status" value="1"/>
</dbReference>
<keyword evidence="3" id="KW-1003">Cell membrane</keyword>
<dbReference type="NCBIfam" id="TIGR00711">
    <property type="entry name" value="efflux_EmrB"/>
    <property type="match status" value="1"/>
</dbReference>
<accession>A0A0R2K7B5</accession>
<sequence length="487" mass="52192">MSDKKVKEFLIMSESSANNTAAPSAAVPVKHPMLAMMGMLIGGFVGMLSETSLNIALPSLMVKLNVSVGTVQWLVTGYMLIIGIVLPLSSLLTKWFSTRQLIIFGLVDFMVGAIISAIAPSFTVLLIGRMIQGIATGLVLPLMFTVATLIFPPYKLGTAMGLIGLVIMFAPAIGPTLSGIILGVLSWRWIFWLFVPFLLIGTFFAIKYLPNVNKLTKPRIDVFSILLSTIGFGGLVTAVSMASNYGWGSATVLITLVVSLLVLVAYIYRQLHSNAPILNFHVFERPNFRIGAILVMLDFGIILSSMYLLPMFWQNGLAIAVALTGVVMLPGGVVNAIFSAISGRIYDRFGARLLALLGFLIVIIGVVMLLFTTSHSAVWYVILAHIVIMIGAPLAMSPTQTFGLNALDAHTAGDGSTIMNTFQQIIGAISTAVATSLLGLGQHASSAPLNSQNAFTNGVHFGLFFPLILAIVAFLLSFTINDKTETK</sequence>
<feature type="transmembrane region" description="Helical" evidence="7">
    <location>
        <begin position="247"/>
        <end position="268"/>
    </location>
</feature>
<feature type="transmembrane region" description="Helical" evidence="7">
    <location>
        <begin position="163"/>
        <end position="183"/>
    </location>
</feature>
<reference evidence="9 10" key="1">
    <citation type="journal article" date="2015" name="Genome Announc.">
        <title>Expanding the biotechnology potential of lactobacilli through comparative genomics of 213 strains and associated genera.</title>
        <authorList>
            <person name="Sun Z."/>
            <person name="Harris H.M."/>
            <person name="McCann A."/>
            <person name="Guo C."/>
            <person name="Argimon S."/>
            <person name="Zhang W."/>
            <person name="Yang X."/>
            <person name="Jeffery I.B."/>
            <person name="Cooney J.C."/>
            <person name="Kagawa T.F."/>
            <person name="Liu W."/>
            <person name="Song Y."/>
            <person name="Salvetti E."/>
            <person name="Wrobel A."/>
            <person name="Rasinkangas P."/>
            <person name="Parkhill J."/>
            <person name="Rea M.C."/>
            <person name="O'Sullivan O."/>
            <person name="Ritari J."/>
            <person name="Douillard F.P."/>
            <person name="Paul Ross R."/>
            <person name="Yang R."/>
            <person name="Briner A.E."/>
            <person name="Felis G.E."/>
            <person name="de Vos W.M."/>
            <person name="Barrangou R."/>
            <person name="Klaenhammer T.R."/>
            <person name="Caufield P.W."/>
            <person name="Cui Y."/>
            <person name="Zhang H."/>
            <person name="O'Toole P.W."/>
        </authorList>
    </citation>
    <scope>NUCLEOTIDE SEQUENCE [LARGE SCALE GENOMIC DNA]</scope>
    <source>
        <strain evidence="9 10">DSM 22301</strain>
    </source>
</reference>
<feature type="transmembrane region" description="Helical" evidence="7">
    <location>
        <begin position="69"/>
        <end position="89"/>
    </location>
</feature>
<dbReference type="EMBL" id="JQBY01000014">
    <property type="protein sequence ID" value="KRN82109.1"/>
    <property type="molecule type" value="Genomic_DNA"/>
</dbReference>
<feature type="transmembrane region" description="Helical" evidence="7">
    <location>
        <begin position="189"/>
        <end position="210"/>
    </location>
</feature>
<keyword evidence="5 7" id="KW-1133">Transmembrane helix</keyword>
<evidence type="ECO:0000256" key="5">
    <source>
        <dbReference type="ARBA" id="ARBA00022989"/>
    </source>
</evidence>
<dbReference type="AlphaFoldDB" id="A0A0R2K7B5"/>
<dbReference type="InterPro" id="IPR011701">
    <property type="entry name" value="MFS"/>
</dbReference>
<evidence type="ECO:0000256" key="3">
    <source>
        <dbReference type="ARBA" id="ARBA00022475"/>
    </source>
</evidence>
<feature type="transmembrane region" description="Helical" evidence="7">
    <location>
        <begin position="101"/>
        <end position="127"/>
    </location>
</feature>
<feature type="transmembrane region" description="Helical" evidence="7">
    <location>
        <begin position="222"/>
        <end position="241"/>
    </location>
</feature>
<dbReference type="InterPro" id="IPR036259">
    <property type="entry name" value="MFS_trans_sf"/>
</dbReference>
<feature type="transmembrane region" description="Helical" evidence="7">
    <location>
        <begin position="316"/>
        <end position="341"/>
    </location>
</feature>
<proteinExistence type="predicted"/>
<comment type="subcellular location">
    <subcellularLocation>
        <location evidence="1">Cell membrane</location>
        <topology evidence="1">Multi-pass membrane protein</topology>
    </subcellularLocation>
</comment>
<dbReference type="Gene3D" id="1.20.1720.10">
    <property type="entry name" value="Multidrug resistance protein D"/>
    <property type="match status" value="1"/>
</dbReference>
<feature type="transmembrane region" description="Helical" evidence="7">
    <location>
        <begin position="288"/>
        <end position="310"/>
    </location>
</feature>
<feature type="domain" description="Major facilitator superfamily (MFS) profile" evidence="8">
    <location>
        <begin position="35"/>
        <end position="485"/>
    </location>
</feature>
<keyword evidence="4 7" id="KW-0812">Transmembrane</keyword>
<dbReference type="STRING" id="319653.SAMN04487973_11448"/>
<evidence type="ECO:0000313" key="10">
    <source>
        <dbReference type="Proteomes" id="UP000051749"/>
    </source>
</evidence>
<evidence type="ECO:0000256" key="7">
    <source>
        <dbReference type="SAM" id="Phobius"/>
    </source>
</evidence>
<name>A0A0R2K7B5_9LACO</name>
<keyword evidence="6 7" id="KW-0472">Membrane</keyword>
<dbReference type="GO" id="GO:0005886">
    <property type="term" value="C:plasma membrane"/>
    <property type="evidence" value="ECO:0007669"/>
    <property type="project" value="UniProtKB-SubCell"/>
</dbReference>
<evidence type="ECO:0000256" key="4">
    <source>
        <dbReference type="ARBA" id="ARBA00022692"/>
    </source>
</evidence>
<evidence type="ECO:0000256" key="1">
    <source>
        <dbReference type="ARBA" id="ARBA00004651"/>
    </source>
</evidence>
<dbReference type="GO" id="GO:0022857">
    <property type="term" value="F:transmembrane transporter activity"/>
    <property type="evidence" value="ECO:0007669"/>
    <property type="project" value="InterPro"/>
</dbReference>
<keyword evidence="2" id="KW-0813">Transport</keyword>
<dbReference type="InterPro" id="IPR004638">
    <property type="entry name" value="EmrB-like"/>
</dbReference>
<feature type="transmembrane region" description="Helical" evidence="7">
    <location>
        <begin position="34"/>
        <end position="57"/>
    </location>
</feature>
<protein>
    <submittedName>
        <fullName evidence="9">EmrB QacA subfamily drug resistance transporter</fullName>
    </submittedName>
</protein>
<dbReference type="SUPFAM" id="SSF103473">
    <property type="entry name" value="MFS general substrate transporter"/>
    <property type="match status" value="1"/>
</dbReference>
<feature type="transmembrane region" description="Helical" evidence="7">
    <location>
        <begin position="417"/>
        <end position="439"/>
    </location>
</feature>
<dbReference type="Gene3D" id="1.20.1250.20">
    <property type="entry name" value="MFS general substrate transporter like domains"/>
    <property type="match status" value="1"/>
</dbReference>
<evidence type="ECO:0000313" key="9">
    <source>
        <dbReference type="EMBL" id="KRN82109.1"/>
    </source>
</evidence>
<dbReference type="InterPro" id="IPR020846">
    <property type="entry name" value="MFS_dom"/>
</dbReference>
<dbReference type="PRINTS" id="PR01036">
    <property type="entry name" value="TCRTETB"/>
</dbReference>
<dbReference type="PATRIC" id="fig|319653.3.peg.496"/>
<evidence type="ECO:0000259" key="8">
    <source>
        <dbReference type="PROSITE" id="PS50850"/>
    </source>
</evidence>
<gene>
    <name evidence="9" type="ORF">IV87_GL000486</name>
</gene>
<feature type="transmembrane region" description="Helical" evidence="7">
    <location>
        <begin position="377"/>
        <end position="396"/>
    </location>
</feature>
<comment type="caution">
    <text evidence="9">The sequence shown here is derived from an EMBL/GenBank/DDBJ whole genome shotgun (WGS) entry which is preliminary data.</text>
</comment>
<evidence type="ECO:0000256" key="6">
    <source>
        <dbReference type="ARBA" id="ARBA00023136"/>
    </source>
</evidence>
<organism evidence="9 10">
    <name type="scientific">Pediococcus ethanolidurans</name>
    <dbReference type="NCBI Taxonomy" id="319653"/>
    <lineage>
        <taxon>Bacteria</taxon>
        <taxon>Bacillati</taxon>
        <taxon>Bacillota</taxon>
        <taxon>Bacilli</taxon>
        <taxon>Lactobacillales</taxon>
        <taxon>Lactobacillaceae</taxon>
        <taxon>Pediococcus</taxon>
    </lineage>
</organism>
<dbReference type="PANTHER" id="PTHR42718:SF43">
    <property type="entry name" value="LINCOMYCIN RESISTANCE PROTEIN LMRB"/>
    <property type="match status" value="1"/>
</dbReference>
<evidence type="ECO:0000256" key="2">
    <source>
        <dbReference type="ARBA" id="ARBA00022448"/>
    </source>
</evidence>
<dbReference type="CDD" id="cd17503">
    <property type="entry name" value="MFS_LmrB_MDR_like"/>
    <property type="match status" value="1"/>
</dbReference>
<feature type="transmembrane region" description="Helical" evidence="7">
    <location>
        <begin position="133"/>
        <end position="151"/>
    </location>
</feature>
<dbReference type="Pfam" id="PF07690">
    <property type="entry name" value="MFS_1"/>
    <property type="match status" value="1"/>
</dbReference>